<dbReference type="AlphaFoldDB" id="G4U0V4"/>
<evidence type="ECO:0000313" key="1">
    <source>
        <dbReference type="EMBL" id="CCA77197.1"/>
    </source>
</evidence>
<name>G4U0V4_SERID</name>
<organism evidence="1 2">
    <name type="scientific">Serendipita indica (strain DSM 11827)</name>
    <name type="common">Root endophyte fungus</name>
    <name type="synonym">Piriformospora indica</name>
    <dbReference type="NCBI Taxonomy" id="1109443"/>
    <lineage>
        <taxon>Eukaryota</taxon>
        <taxon>Fungi</taxon>
        <taxon>Dikarya</taxon>
        <taxon>Basidiomycota</taxon>
        <taxon>Agaricomycotina</taxon>
        <taxon>Agaricomycetes</taxon>
        <taxon>Sebacinales</taxon>
        <taxon>Serendipitaceae</taxon>
        <taxon>Serendipita</taxon>
    </lineage>
</organism>
<proteinExistence type="predicted"/>
<gene>
    <name evidence="1" type="ORF">PIIN_11179</name>
</gene>
<comment type="caution">
    <text evidence="1">The sequence shown here is derived from an EMBL/GenBank/DDBJ whole genome shotgun (WGS) entry which is preliminary data.</text>
</comment>
<reference evidence="1 2" key="1">
    <citation type="journal article" date="2011" name="PLoS Pathog.">
        <title>Endophytic Life Strategies Decoded by Genome and Transcriptome Analyses of the Mutualistic Root Symbiont Piriformospora indica.</title>
        <authorList>
            <person name="Zuccaro A."/>
            <person name="Lahrmann U."/>
            <person name="Guldener U."/>
            <person name="Langen G."/>
            <person name="Pfiffi S."/>
            <person name="Biedenkopf D."/>
            <person name="Wong P."/>
            <person name="Samans B."/>
            <person name="Grimm C."/>
            <person name="Basiewicz M."/>
            <person name="Murat C."/>
            <person name="Martin F."/>
            <person name="Kogel K.H."/>
        </authorList>
    </citation>
    <scope>NUCLEOTIDE SEQUENCE [LARGE SCALE GENOMIC DNA]</scope>
    <source>
        <strain evidence="1 2">DSM 11827</strain>
    </source>
</reference>
<accession>G4U0V4</accession>
<dbReference type="EMBL" id="CAFZ01001358">
    <property type="protein sequence ID" value="CCA77197.1"/>
    <property type="molecule type" value="Genomic_DNA"/>
</dbReference>
<dbReference type="InParanoid" id="G4U0V4"/>
<keyword evidence="2" id="KW-1185">Reference proteome</keyword>
<protein>
    <submittedName>
        <fullName evidence="1">Uncharacterized protein</fullName>
    </submittedName>
</protein>
<dbReference type="HOGENOM" id="CLU_2776855_0_0_1"/>
<sequence>MRLLGSNGNCIGFVFASPSTNKQYFRRFRTYRCQESSSDISVVEAIQASWGTPLFDPITVEQSEFAEEYG</sequence>
<evidence type="ECO:0000313" key="2">
    <source>
        <dbReference type="Proteomes" id="UP000007148"/>
    </source>
</evidence>
<dbReference type="Proteomes" id="UP000007148">
    <property type="component" value="Unassembled WGS sequence"/>
</dbReference>